<dbReference type="RefSeq" id="WP_344760475.1">
    <property type="nucleotide sequence ID" value="NZ_BAAAZU010000030.1"/>
</dbReference>
<evidence type="ECO:0000313" key="3">
    <source>
        <dbReference type="Proteomes" id="UP001501727"/>
    </source>
</evidence>
<gene>
    <name evidence="2" type="ORF">GCM10022229_26330</name>
</gene>
<protein>
    <recommendedName>
        <fullName evidence="1">Sulfotransferase domain-containing protein</fullName>
    </recommendedName>
</protein>
<evidence type="ECO:0000259" key="1">
    <source>
        <dbReference type="Pfam" id="PF00685"/>
    </source>
</evidence>
<dbReference type="EMBL" id="BAAAZU010000030">
    <property type="protein sequence ID" value="GAA3931540.1"/>
    <property type="molecule type" value="Genomic_DNA"/>
</dbReference>
<organism evidence="2 3">
    <name type="scientific">Luteimonas lutimaris</name>
    <dbReference type="NCBI Taxonomy" id="698645"/>
    <lineage>
        <taxon>Bacteria</taxon>
        <taxon>Pseudomonadati</taxon>
        <taxon>Pseudomonadota</taxon>
        <taxon>Gammaproteobacteria</taxon>
        <taxon>Lysobacterales</taxon>
        <taxon>Lysobacteraceae</taxon>
        <taxon>Luteimonas</taxon>
    </lineage>
</organism>
<comment type="caution">
    <text evidence="2">The sequence shown here is derived from an EMBL/GenBank/DDBJ whole genome shotgun (WGS) entry which is preliminary data.</text>
</comment>
<keyword evidence="3" id="KW-1185">Reference proteome</keyword>
<dbReference type="Pfam" id="PF00685">
    <property type="entry name" value="Sulfotransfer_1"/>
    <property type="match status" value="1"/>
</dbReference>
<dbReference type="InterPro" id="IPR000863">
    <property type="entry name" value="Sulfotransferase_dom"/>
</dbReference>
<reference evidence="3" key="1">
    <citation type="journal article" date="2019" name="Int. J. Syst. Evol. Microbiol.">
        <title>The Global Catalogue of Microorganisms (GCM) 10K type strain sequencing project: providing services to taxonomists for standard genome sequencing and annotation.</title>
        <authorList>
            <consortium name="The Broad Institute Genomics Platform"/>
            <consortium name="The Broad Institute Genome Sequencing Center for Infectious Disease"/>
            <person name="Wu L."/>
            <person name="Ma J."/>
        </authorList>
    </citation>
    <scope>NUCLEOTIDE SEQUENCE [LARGE SCALE GENOMIC DNA]</scope>
    <source>
        <strain evidence="3">JCM 16916</strain>
    </source>
</reference>
<dbReference type="Proteomes" id="UP001501727">
    <property type="component" value="Unassembled WGS sequence"/>
</dbReference>
<sequence length="295" mass="33011">MTWQLAFNRYIHAPRDAWPRDKPLQARKLEEYSARQCESADLSLARLAEQVWAAARRRTRAGTPTLFLVNCGSSGSHWVEAMLSQLPGVHACGEVYVPPQLGSELQQGRPQDRATFLDALHQVHVENAARTADTDVLINSAHSWNPHDLMGDTAVVVGLVRDPLDVAMSRTFRKPKLRRHLTQTASDAEYLDTNIAMVEKFYRSMLRRKPAHMVRYEDVRDRAVEPLGRLASLLGRPTPPERLEAIAASHSAGAQSASGRRLSNVYRGGEAPVPPGLFDHATRRLERIRKDLGYA</sequence>
<dbReference type="SUPFAM" id="SSF52540">
    <property type="entry name" value="P-loop containing nucleoside triphosphate hydrolases"/>
    <property type="match status" value="1"/>
</dbReference>
<evidence type="ECO:0000313" key="2">
    <source>
        <dbReference type="EMBL" id="GAA3931540.1"/>
    </source>
</evidence>
<dbReference type="Gene3D" id="3.40.50.300">
    <property type="entry name" value="P-loop containing nucleotide triphosphate hydrolases"/>
    <property type="match status" value="1"/>
</dbReference>
<accession>A0ABP7MYD6</accession>
<feature type="domain" description="Sulfotransferase" evidence="1">
    <location>
        <begin position="66"/>
        <end position="249"/>
    </location>
</feature>
<dbReference type="InterPro" id="IPR027417">
    <property type="entry name" value="P-loop_NTPase"/>
</dbReference>
<name>A0ABP7MYD6_9GAMM</name>
<proteinExistence type="predicted"/>